<evidence type="ECO:0000313" key="2">
    <source>
        <dbReference type="EnsemblPlants" id="Pp3c2_1187V3.1"/>
    </source>
</evidence>
<dbReference type="InParanoid" id="A0A2K1KZM4"/>
<name>A0A2K1KZM4_PHYPA</name>
<reference evidence="1 3" key="1">
    <citation type="journal article" date="2008" name="Science">
        <title>The Physcomitrella genome reveals evolutionary insights into the conquest of land by plants.</title>
        <authorList>
            <person name="Rensing S."/>
            <person name="Lang D."/>
            <person name="Zimmer A."/>
            <person name="Terry A."/>
            <person name="Salamov A."/>
            <person name="Shapiro H."/>
            <person name="Nishiyama T."/>
            <person name="Perroud P.-F."/>
            <person name="Lindquist E."/>
            <person name="Kamisugi Y."/>
            <person name="Tanahashi T."/>
            <person name="Sakakibara K."/>
            <person name="Fujita T."/>
            <person name="Oishi K."/>
            <person name="Shin-I T."/>
            <person name="Kuroki Y."/>
            <person name="Toyoda A."/>
            <person name="Suzuki Y."/>
            <person name="Hashimoto A."/>
            <person name="Yamaguchi K."/>
            <person name="Sugano A."/>
            <person name="Kohara Y."/>
            <person name="Fujiyama A."/>
            <person name="Anterola A."/>
            <person name="Aoki S."/>
            <person name="Ashton N."/>
            <person name="Barbazuk W.B."/>
            <person name="Barker E."/>
            <person name="Bennetzen J."/>
            <person name="Bezanilla M."/>
            <person name="Blankenship R."/>
            <person name="Cho S.H."/>
            <person name="Dutcher S."/>
            <person name="Estelle M."/>
            <person name="Fawcett J.A."/>
            <person name="Gundlach H."/>
            <person name="Hanada K."/>
            <person name="Heyl A."/>
            <person name="Hicks K.A."/>
            <person name="Hugh J."/>
            <person name="Lohr M."/>
            <person name="Mayer K."/>
            <person name="Melkozernov A."/>
            <person name="Murata T."/>
            <person name="Nelson D."/>
            <person name="Pils B."/>
            <person name="Prigge M."/>
            <person name="Reiss B."/>
            <person name="Renner T."/>
            <person name="Rombauts S."/>
            <person name="Rushton P."/>
            <person name="Sanderfoot A."/>
            <person name="Schween G."/>
            <person name="Shiu S.-H."/>
            <person name="Stueber K."/>
            <person name="Theodoulou F.L."/>
            <person name="Tu H."/>
            <person name="Van de Peer Y."/>
            <person name="Verrier P.J."/>
            <person name="Waters E."/>
            <person name="Wood A."/>
            <person name="Yang L."/>
            <person name="Cove D."/>
            <person name="Cuming A."/>
            <person name="Hasebe M."/>
            <person name="Lucas S."/>
            <person name="Mishler D.B."/>
            <person name="Reski R."/>
            <person name="Grigoriev I."/>
            <person name="Quatrano R.S."/>
            <person name="Boore J.L."/>
        </authorList>
    </citation>
    <scope>NUCLEOTIDE SEQUENCE [LARGE SCALE GENOMIC DNA]</scope>
    <source>
        <strain evidence="2 3">cv. Gransden 2004</strain>
    </source>
</reference>
<accession>A0A2K1KZM4</accession>
<protein>
    <submittedName>
        <fullName evidence="1 2">Uncharacterized protein</fullName>
    </submittedName>
</protein>
<dbReference type="Gramene" id="Pp3c2_1187V3.1">
    <property type="protein sequence ID" value="Pp3c2_1187V3.1"/>
    <property type="gene ID" value="Pp3c2_1187"/>
</dbReference>
<keyword evidence="3" id="KW-1185">Reference proteome</keyword>
<dbReference type="Proteomes" id="UP000006727">
    <property type="component" value="Chromosome 2"/>
</dbReference>
<evidence type="ECO:0000313" key="1">
    <source>
        <dbReference type="EMBL" id="PNR59232.1"/>
    </source>
</evidence>
<dbReference type="EMBL" id="ABEU02000002">
    <property type="protein sequence ID" value="PNR59232.1"/>
    <property type="molecule type" value="Genomic_DNA"/>
</dbReference>
<organism evidence="1">
    <name type="scientific">Physcomitrium patens</name>
    <name type="common">Spreading-leaved earth moss</name>
    <name type="synonym">Physcomitrella patens</name>
    <dbReference type="NCBI Taxonomy" id="3218"/>
    <lineage>
        <taxon>Eukaryota</taxon>
        <taxon>Viridiplantae</taxon>
        <taxon>Streptophyta</taxon>
        <taxon>Embryophyta</taxon>
        <taxon>Bryophyta</taxon>
        <taxon>Bryophytina</taxon>
        <taxon>Bryopsida</taxon>
        <taxon>Funariidae</taxon>
        <taxon>Funariales</taxon>
        <taxon>Funariaceae</taxon>
        <taxon>Physcomitrium</taxon>
    </lineage>
</organism>
<gene>
    <name evidence="1" type="ORF">PHYPA_002023</name>
</gene>
<proteinExistence type="predicted"/>
<dbReference type="AlphaFoldDB" id="A0A2K1KZM4"/>
<dbReference type="EnsemblPlants" id="Pp3c2_1187V3.1">
    <property type="protein sequence ID" value="Pp3c2_1187V3.1"/>
    <property type="gene ID" value="Pp3c2_1187"/>
</dbReference>
<sequence length="118" mass="13988">MKLVRSEVARVIERWMEGKEVERGTLRKVSAPKKWSDVEVRRSMRKFLEELEVWFEAKDIQGARRVKTLPTLLESTALEWYLVEKNKSPNSLEKTWEEKVVWRFADSQAVYQFLTAGI</sequence>
<evidence type="ECO:0000313" key="3">
    <source>
        <dbReference type="Proteomes" id="UP000006727"/>
    </source>
</evidence>
<reference evidence="1 3" key="2">
    <citation type="journal article" date="2018" name="Plant J.">
        <title>The Physcomitrella patens chromosome-scale assembly reveals moss genome structure and evolution.</title>
        <authorList>
            <person name="Lang D."/>
            <person name="Ullrich K.K."/>
            <person name="Murat F."/>
            <person name="Fuchs J."/>
            <person name="Jenkins J."/>
            <person name="Haas F.B."/>
            <person name="Piednoel M."/>
            <person name="Gundlach H."/>
            <person name="Van Bel M."/>
            <person name="Meyberg R."/>
            <person name="Vives C."/>
            <person name="Morata J."/>
            <person name="Symeonidi A."/>
            <person name="Hiss M."/>
            <person name="Muchero W."/>
            <person name="Kamisugi Y."/>
            <person name="Saleh O."/>
            <person name="Blanc G."/>
            <person name="Decker E.L."/>
            <person name="van Gessel N."/>
            <person name="Grimwood J."/>
            <person name="Hayes R.D."/>
            <person name="Graham S.W."/>
            <person name="Gunter L.E."/>
            <person name="McDaniel S.F."/>
            <person name="Hoernstein S.N.W."/>
            <person name="Larsson A."/>
            <person name="Li F.W."/>
            <person name="Perroud P.F."/>
            <person name="Phillips J."/>
            <person name="Ranjan P."/>
            <person name="Rokshar D.S."/>
            <person name="Rothfels C.J."/>
            <person name="Schneider L."/>
            <person name="Shu S."/>
            <person name="Stevenson D.W."/>
            <person name="Thummler F."/>
            <person name="Tillich M."/>
            <person name="Villarreal Aguilar J.C."/>
            <person name="Widiez T."/>
            <person name="Wong G.K."/>
            <person name="Wymore A."/>
            <person name="Zhang Y."/>
            <person name="Zimmer A.D."/>
            <person name="Quatrano R.S."/>
            <person name="Mayer K.F.X."/>
            <person name="Goodstein D."/>
            <person name="Casacuberta J.M."/>
            <person name="Vandepoele K."/>
            <person name="Reski R."/>
            <person name="Cuming A.C."/>
            <person name="Tuskan G.A."/>
            <person name="Maumus F."/>
            <person name="Salse J."/>
            <person name="Schmutz J."/>
            <person name="Rensing S.A."/>
        </authorList>
    </citation>
    <scope>NUCLEOTIDE SEQUENCE [LARGE SCALE GENOMIC DNA]</scope>
    <source>
        <strain evidence="2 3">cv. Gransden 2004</strain>
    </source>
</reference>
<reference evidence="2" key="3">
    <citation type="submission" date="2020-12" db="UniProtKB">
        <authorList>
            <consortium name="EnsemblPlants"/>
        </authorList>
    </citation>
    <scope>IDENTIFICATION</scope>
</reference>